<evidence type="ECO:0000313" key="9">
    <source>
        <dbReference type="EMBL" id="EPB92618.1"/>
    </source>
</evidence>
<sequence length="252" mass="28198">MSTAWYSSDCKGQRNETTRRIEAEVLRICKWENPVRSAIILVGLVASIVLTQRYSLLQIITGALTIAITVNLVYVFGTQFTQTVISDRPSTHPWSNVLENKDADLLNKESAVHYSSIVVDVAETVARAVTRIVLIEDRNTSLKWLAIFFTTWRISAYVPSRILILLFIISAFIFPRLYISNKDLIDARLHQGQAILNSQLQRTQEFASAKLATAKEATQSYVDKTKSAVESKTNTTLNANTSTTSVPSQKLD</sequence>
<evidence type="ECO:0000256" key="4">
    <source>
        <dbReference type="ARBA" id="ARBA00022989"/>
    </source>
</evidence>
<keyword evidence="5 6" id="KW-0472">Membrane</keyword>
<reference evidence="10" key="1">
    <citation type="submission" date="2013-05" db="EMBL/GenBank/DDBJ databases">
        <title>The Genome sequence of Mucor circinelloides f. circinelloides 1006PhL.</title>
        <authorList>
            <consortium name="The Broad Institute Genomics Platform"/>
            <person name="Cuomo C."/>
            <person name="Earl A."/>
            <person name="Findley K."/>
            <person name="Lee S.C."/>
            <person name="Walker B."/>
            <person name="Young S."/>
            <person name="Zeng Q."/>
            <person name="Gargeya S."/>
            <person name="Fitzgerald M."/>
            <person name="Haas B."/>
            <person name="Abouelleil A."/>
            <person name="Allen A.W."/>
            <person name="Alvarado L."/>
            <person name="Arachchi H.M."/>
            <person name="Berlin A.M."/>
            <person name="Chapman S.B."/>
            <person name="Gainer-Dewar J."/>
            <person name="Goldberg J."/>
            <person name="Griggs A."/>
            <person name="Gujja S."/>
            <person name="Hansen M."/>
            <person name="Howarth C."/>
            <person name="Imamovic A."/>
            <person name="Ireland A."/>
            <person name="Larimer J."/>
            <person name="McCowan C."/>
            <person name="Murphy C."/>
            <person name="Pearson M."/>
            <person name="Poon T.W."/>
            <person name="Priest M."/>
            <person name="Roberts A."/>
            <person name="Saif S."/>
            <person name="Shea T."/>
            <person name="Sisk P."/>
            <person name="Sykes S."/>
            <person name="Wortman J."/>
            <person name="Nusbaum C."/>
            <person name="Birren B."/>
        </authorList>
    </citation>
    <scope>NUCLEOTIDE SEQUENCE [LARGE SCALE GENOMIC DNA]</scope>
    <source>
        <strain evidence="10">1006PhL</strain>
    </source>
</reference>
<proteinExistence type="predicted"/>
<accession>S2KAW8</accession>
<dbReference type="InParanoid" id="S2KAW8"/>
<dbReference type="STRING" id="1220926.S2KAW8"/>
<feature type="region of interest" description="Disordered" evidence="7">
    <location>
        <begin position="232"/>
        <end position="252"/>
    </location>
</feature>
<dbReference type="GO" id="GO:0005789">
    <property type="term" value="C:endoplasmic reticulum membrane"/>
    <property type="evidence" value="ECO:0007669"/>
    <property type="project" value="UniProtKB-SubCell"/>
</dbReference>
<evidence type="ECO:0000256" key="5">
    <source>
        <dbReference type="ARBA" id="ARBA00023136"/>
    </source>
</evidence>
<evidence type="ECO:0000256" key="1">
    <source>
        <dbReference type="ARBA" id="ARBA00004477"/>
    </source>
</evidence>
<keyword evidence="2 6" id="KW-0812">Transmembrane</keyword>
<feature type="transmembrane region" description="Helical" evidence="6">
    <location>
        <begin position="34"/>
        <end position="50"/>
    </location>
</feature>
<dbReference type="VEuPathDB" id="FungiDB:HMPREF1544_00631"/>
<evidence type="ECO:0000256" key="2">
    <source>
        <dbReference type="ARBA" id="ARBA00022692"/>
    </source>
</evidence>
<dbReference type="OrthoDB" id="567788at2759"/>
<gene>
    <name evidence="9" type="ORF">HMPREF1544_00631</name>
</gene>
<dbReference type="InterPro" id="IPR003388">
    <property type="entry name" value="Reticulon"/>
</dbReference>
<comment type="subcellular location">
    <subcellularLocation>
        <location evidence="1 6">Endoplasmic reticulum membrane</location>
        <topology evidence="1 6">Multi-pass membrane protein</topology>
    </subcellularLocation>
</comment>
<dbReference type="Proteomes" id="UP000014254">
    <property type="component" value="Unassembled WGS sequence"/>
</dbReference>
<evidence type="ECO:0000256" key="7">
    <source>
        <dbReference type="SAM" id="MobiDB-lite"/>
    </source>
</evidence>
<feature type="domain" description="Reticulon" evidence="8">
    <location>
        <begin position="25"/>
        <end position="228"/>
    </location>
</feature>
<protein>
    <recommendedName>
        <fullName evidence="6">Reticulon-like protein</fullName>
    </recommendedName>
</protein>
<feature type="transmembrane region" description="Helical" evidence="6">
    <location>
        <begin position="162"/>
        <end position="179"/>
    </location>
</feature>
<dbReference type="EMBL" id="KE123899">
    <property type="protein sequence ID" value="EPB92618.1"/>
    <property type="molecule type" value="Genomic_DNA"/>
</dbReference>
<keyword evidence="3 6" id="KW-0256">Endoplasmic reticulum</keyword>
<dbReference type="PROSITE" id="PS50845">
    <property type="entry name" value="RETICULON"/>
    <property type="match status" value="1"/>
</dbReference>
<keyword evidence="10" id="KW-1185">Reference proteome</keyword>
<evidence type="ECO:0000256" key="3">
    <source>
        <dbReference type="ARBA" id="ARBA00022824"/>
    </source>
</evidence>
<name>S2KAW8_MUCC1</name>
<dbReference type="AlphaFoldDB" id="S2KAW8"/>
<keyword evidence="4 6" id="KW-1133">Transmembrane helix</keyword>
<feature type="transmembrane region" description="Helical" evidence="6">
    <location>
        <begin position="56"/>
        <end position="76"/>
    </location>
</feature>
<feature type="compositionally biased region" description="Low complexity" evidence="7">
    <location>
        <begin position="232"/>
        <end position="245"/>
    </location>
</feature>
<dbReference type="Pfam" id="PF02453">
    <property type="entry name" value="Reticulon"/>
    <property type="match status" value="1"/>
</dbReference>
<evidence type="ECO:0000256" key="6">
    <source>
        <dbReference type="RuleBase" id="RU363132"/>
    </source>
</evidence>
<evidence type="ECO:0000259" key="8">
    <source>
        <dbReference type="PROSITE" id="PS50845"/>
    </source>
</evidence>
<organism evidence="9 10">
    <name type="scientific">Mucor circinelloides f. circinelloides (strain 1006PhL)</name>
    <name type="common">Mucormycosis agent</name>
    <name type="synonym">Calyptromyces circinelloides</name>
    <dbReference type="NCBI Taxonomy" id="1220926"/>
    <lineage>
        <taxon>Eukaryota</taxon>
        <taxon>Fungi</taxon>
        <taxon>Fungi incertae sedis</taxon>
        <taxon>Mucoromycota</taxon>
        <taxon>Mucoromycotina</taxon>
        <taxon>Mucoromycetes</taxon>
        <taxon>Mucorales</taxon>
        <taxon>Mucorineae</taxon>
        <taxon>Mucoraceae</taxon>
        <taxon>Mucor</taxon>
    </lineage>
</organism>
<evidence type="ECO:0000313" key="10">
    <source>
        <dbReference type="Proteomes" id="UP000014254"/>
    </source>
</evidence>
<dbReference type="OMA" id="WRISAYV"/>